<dbReference type="AlphaFoldDB" id="A0A644XZQ3"/>
<evidence type="ECO:0000256" key="3">
    <source>
        <dbReference type="ARBA" id="ARBA00023163"/>
    </source>
</evidence>
<keyword evidence="3" id="KW-0804">Transcription</keyword>
<dbReference type="SUPFAM" id="SSF53822">
    <property type="entry name" value="Periplasmic binding protein-like I"/>
    <property type="match status" value="1"/>
</dbReference>
<dbReference type="InterPro" id="IPR010982">
    <property type="entry name" value="Lambda_DNA-bd_dom_sf"/>
</dbReference>
<proteinExistence type="predicted"/>
<dbReference type="Pfam" id="PF00356">
    <property type="entry name" value="LacI"/>
    <property type="match status" value="1"/>
</dbReference>
<keyword evidence="2" id="KW-0238">DNA-binding</keyword>
<feature type="domain" description="HTH lacI-type" evidence="4">
    <location>
        <begin position="5"/>
        <end position="59"/>
    </location>
</feature>
<dbReference type="SUPFAM" id="SSF47413">
    <property type="entry name" value="lambda repressor-like DNA-binding domains"/>
    <property type="match status" value="1"/>
</dbReference>
<dbReference type="InterPro" id="IPR028082">
    <property type="entry name" value="Peripla_BP_I"/>
</dbReference>
<comment type="caution">
    <text evidence="5">The sequence shown here is derived from an EMBL/GenBank/DDBJ whole genome shotgun (WGS) entry which is preliminary data.</text>
</comment>
<evidence type="ECO:0000313" key="5">
    <source>
        <dbReference type="EMBL" id="MPM21589.1"/>
    </source>
</evidence>
<dbReference type="PANTHER" id="PTHR30146">
    <property type="entry name" value="LACI-RELATED TRANSCRIPTIONAL REPRESSOR"/>
    <property type="match status" value="1"/>
</dbReference>
<organism evidence="5">
    <name type="scientific">bioreactor metagenome</name>
    <dbReference type="NCBI Taxonomy" id="1076179"/>
    <lineage>
        <taxon>unclassified sequences</taxon>
        <taxon>metagenomes</taxon>
        <taxon>ecological metagenomes</taxon>
    </lineage>
</organism>
<dbReference type="Pfam" id="PF13407">
    <property type="entry name" value="Peripla_BP_4"/>
    <property type="match status" value="1"/>
</dbReference>
<dbReference type="GO" id="GO:0000976">
    <property type="term" value="F:transcription cis-regulatory region binding"/>
    <property type="evidence" value="ECO:0007669"/>
    <property type="project" value="TreeGrafter"/>
</dbReference>
<gene>
    <name evidence="5" type="ORF">SDC9_68033</name>
</gene>
<dbReference type="PANTHER" id="PTHR30146:SF144">
    <property type="entry name" value="LACI-FAMILY TRANSCRIPTION REGULATOR"/>
    <property type="match status" value="1"/>
</dbReference>
<dbReference type="InterPro" id="IPR000843">
    <property type="entry name" value="HTH_LacI"/>
</dbReference>
<dbReference type="CDD" id="cd01392">
    <property type="entry name" value="HTH_LacI"/>
    <property type="match status" value="1"/>
</dbReference>
<dbReference type="EMBL" id="VSSQ01003620">
    <property type="protein sequence ID" value="MPM21589.1"/>
    <property type="molecule type" value="Genomic_DNA"/>
</dbReference>
<dbReference type="PROSITE" id="PS50932">
    <property type="entry name" value="HTH_LACI_2"/>
    <property type="match status" value="1"/>
</dbReference>
<name>A0A644XZQ3_9ZZZZ</name>
<evidence type="ECO:0000259" key="4">
    <source>
        <dbReference type="PROSITE" id="PS50932"/>
    </source>
</evidence>
<accession>A0A644XZQ3</accession>
<reference evidence="5" key="1">
    <citation type="submission" date="2019-08" db="EMBL/GenBank/DDBJ databases">
        <authorList>
            <person name="Kucharzyk K."/>
            <person name="Murdoch R.W."/>
            <person name="Higgins S."/>
            <person name="Loffler F."/>
        </authorList>
    </citation>
    <scope>NUCLEOTIDE SEQUENCE</scope>
</reference>
<protein>
    <recommendedName>
        <fullName evidence="4">HTH lacI-type domain-containing protein</fullName>
    </recommendedName>
</protein>
<sequence>MKKRIRIKDIAAQAGVSSGTVDRILHNRGNVSDKARIAVEKVLKQVGYKPNIHLSGLSLKKTYEIVITTPHASRGEYWESIHNGIQEAIDQHESLHIKTTYLTYDQYNIYSCQNVFTQILILEPDAVIIGPTFKDETIALANKLTEKNIPFTFVDSMVEGTSPLAFYSANHYICGYLMCKLLKSLIPESSDIGVLQAIRIGDQSANTSILRRKGAYDYLTETNFSNRIHHIQFSVYEAQRNEEKMRDFFSSHPNVKGIIVLNSRGNVIADFLEDNNINDVKLVGVDLTKPNICALKNERIIFLIDQNPDYQGYMAMKTLLEYLILQTKPKVENYMPLNIVTKETIDLQLEFNFLKKI</sequence>
<keyword evidence="1" id="KW-0805">Transcription regulation</keyword>
<dbReference type="PROSITE" id="PS00356">
    <property type="entry name" value="HTH_LACI_1"/>
    <property type="match status" value="1"/>
</dbReference>
<dbReference type="Gene3D" id="1.10.260.40">
    <property type="entry name" value="lambda repressor-like DNA-binding domains"/>
    <property type="match status" value="1"/>
</dbReference>
<dbReference type="SMART" id="SM00354">
    <property type="entry name" value="HTH_LACI"/>
    <property type="match status" value="1"/>
</dbReference>
<dbReference type="InterPro" id="IPR025997">
    <property type="entry name" value="SBP_2_dom"/>
</dbReference>
<dbReference type="GO" id="GO:0003700">
    <property type="term" value="F:DNA-binding transcription factor activity"/>
    <property type="evidence" value="ECO:0007669"/>
    <property type="project" value="TreeGrafter"/>
</dbReference>
<dbReference type="Gene3D" id="3.40.50.2300">
    <property type="match status" value="2"/>
</dbReference>
<evidence type="ECO:0000256" key="1">
    <source>
        <dbReference type="ARBA" id="ARBA00023015"/>
    </source>
</evidence>
<evidence type="ECO:0000256" key="2">
    <source>
        <dbReference type="ARBA" id="ARBA00023125"/>
    </source>
</evidence>